<organism evidence="3 4">
    <name type="scientific">Prevotella bivia DNF00320</name>
    <dbReference type="NCBI Taxonomy" id="1401068"/>
    <lineage>
        <taxon>Bacteria</taxon>
        <taxon>Pseudomonadati</taxon>
        <taxon>Bacteroidota</taxon>
        <taxon>Bacteroidia</taxon>
        <taxon>Bacteroidales</taxon>
        <taxon>Prevotellaceae</taxon>
        <taxon>Prevotella</taxon>
    </lineage>
</organism>
<dbReference type="SUPFAM" id="SSF53448">
    <property type="entry name" value="Nucleotide-diphospho-sugar transferases"/>
    <property type="match status" value="1"/>
</dbReference>
<dbReference type="PANTHER" id="PTHR43685:SF2">
    <property type="entry name" value="GLYCOSYLTRANSFERASE 2-LIKE DOMAIN-CONTAINING PROTEIN"/>
    <property type="match status" value="1"/>
</dbReference>
<feature type="transmembrane region" description="Helical" evidence="1">
    <location>
        <begin position="317"/>
        <end position="341"/>
    </location>
</feature>
<keyword evidence="1" id="KW-0812">Transmembrane</keyword>
<dbReference type="GO" id="GO:0016740">
    <property type="term" value="F:transferase activity"/>
    <property type="evidence" value="ECO:0007669"/>
    <property type="project" value="UniProtKB-KW"/>
</dbReference>
<dbReference type="InterPro" id="IPR050834">
    <property type="entry name" value="Glycosyltransf_2"/>
</dbReference>
<evidence type="ECO:0000259" key="2">
    <source>
        <dbReference type="Pfam" id="PF00535"/>
    </source>
</evidence>
<dbReference type="EMBL" id="JRNQ01000069">
    <property type="protein sequence ID" value="KGF43705.1"/>
    <property type="molecule type" value="Genomic_DNA"/>
</dbReference>
<dbReference type="InterPro" id="IPR029044">
    <property type="entry name" value="Nucleotide-diphossugar_trans"/>
</dbReference>
<feature type="transmembrane region" description="Helical" evidence="1">
    <location>
        <begin position="280"/>
        <end position="305"/>
    </location>
</feature>
<evidence type="ECO:0000256" key="1">
    <source>
        <dbReference type="SAM" id="Phobius"/>
    </source>
</evidence>
<evidence type="ECO:0000313" key="3">
    <source>
        <dbReference type="EMBL" id="KGF43705.1"/>
    </source>
</evidence>
<comment type="caution">
    <text evidence="3">The sequence shown here is derived from an EMBL/GenBank/DDBJ whole genome shotgun (WGS) entry which is preliminary data.</text>
</comment>
<keyword evidence="1" id="KW-0472">Membrane</keyword>
<dbReference type="RefSeq" id="WP_036868097.1">
    <property type="nucleotide sequence ID" value="NZ_JRNQ01000069.1"/>
</dbReference>
<evidence type="ECO:0000313" key="4">
    <source>
        <dbReference type="Proteomes" id="UP000029525"/>
    </source>
</evidence>
<sequence length="360" mass="41470">MKYSIIVPVYNRPDEVEELLESLLHQETTDFEVIIVEDGSQKLCREICEHYRSQLDLHYYFKENSGPGQSRNYGAERAQGEYLLILDSDVVVPKGYLLAVTKELSAEYADAFGGPDRADSSFTNTQKAISYSMTSFFTTGGIRGGKKKLDKFYPRSFNMGIRRDVYAELGGFSKMRFGEDIDFSIRIFKAGKKCRLFPDAWVYHKRRTDFRKFWRQVFNSGIARINLYKKYPESLKLVHLLPMVFTLGVFFCCFAMLTGIVFYALQALISFPSAESGWGFFLYTIGLCLMVLGLSPLLLYSIIIFIDATIKNKHFSVGLRSIVASFVQLMGYGCGFLQAWWRRCIRGQNEFQAYEKNFYK</sequence>
<name>A0A096A9T4_9BACT</name>
<feature type="domain" description="Glycosyltransferase 2-like" evidence="2">
    <location>
        <begin position="4"/>
        <end position="169"/>
    </location>
</feature>
<dbReference type="OrthoDB" id="9813550at2"/>
<reference evidence="3 4" key="1">
    <citation type="submission" date="2014-07" db="EMBL/GenBank/DDBJ databases">
        <authorList>
            <person name="McCorrison J."/>
            <person name="Sanka R."/>
            <person name="Torralba M."/>
            <person name="Gillis M."/>
            <person name="Haft D.H."/>
            <person name="Methe B."/>
            <person name="Sutton G."/>
            <person name="Nelson K.E."/>
        </authorList>
    </citation>
    <scope>NUCLEOTIDE SEQUENCE [LARGE SCALE GENOMIC DNA]</scope>
    <source>
        <strain evidence="3 4">DNF00320</strain>
    </source>
</reference>
<dbReference type="Gene3D" id="3.90.550.10">
    <property type="entry name" value="Spore Coat Polysaccharide Biosynthesis Protein SpsA, Chain A"/>
    <property type="match status" value="1"/>
</dbReference>
<protein>
    <submittedName>
        <fullName evidence="3">Glycosyl transferase family 2</fullName>
    </submittedName>
</protein>
<gene>
    <name evidence="3" type="ORF">HMPREF0647_09265</name>
</gene>
<dbReference type="InterPro" id="IPR001173">
    <property type="entry name" value="Glyco_trans_2-like"/>
</dbReference>
<dbReference type="Pfam" id="PF00535">
    <property type="entry name" value="Glycos_transf_2"/>
    <property type="match status" value="1"/>
</dbReference>
<dbReference type="AlphaFoldDB" id="A0A096A9T4"/>
<proteinExistence type="predicted"/>
<dbReference type="Proteomes" id="UP000029525">
    <property type="component" value="Unassembled WGS sequence"/>
</dbReference>
<keyword evidence="1" id="KW-1133">Transmembrane helix</keyword>
<keyword evidence="3" id="KW-0808">Transferase</keyword>
<dbReference type="PANTHER" id="PTHR43685">
    <property type="entry name" value="GLYCOSYLTRANSFERASE"/>
    <property type="match status" value="1"/>
</dbReference>
<feature type="transmembrane region" description="Helical" evidence="1">
    <location>
        <begin position="237"/>
        <end position="265"/>
    </location>
</feature>
<accession>A0A096A9T4</accession>